<reference evidence="2 3" key="1">
    <citation type="submission" date="2018-04" db="EMBL/GenBank/DDBJ databases">
        <title>WGS assembly of Panicum hallii var. hallii HAL2.</title>
        <authorList>
            <person name="Lovell J."/>
            <person name="Jenkins J."/>
            <person name="Lowry D."/>
            <person name="Mamidi S."/>
            <person name="Sreedasyam A."/>
            <person name="Weng X."/>
            <person name="Barry K."/>
            <person name="Bonette J."/>
            <person name="Campitelli B."/>
            <person name="Daum C."/>
            <person name="Gordon S."/>
            <person name="Gould B."/>
            <person name="Lipzen A."/>
            <person name="MacQueen A."/>
            <person name="Palacio-Mejia J."/>
            <person name="Plott C."/>
            <person name="Shakirov E."/>
            <person name="Shu S."/>
            <person name="Yoshinaga Y."/>
            <person name="Zane M."/>
            <person name="Rokhsar D."/>
            <person name="Grimwood J."/>
            <person name="Schmutz J."/>
            <person name="Juenger T."/>
        </authorList>
    </citation>
    <scope>NUCLEOTIDE SEQUENCE [LARGE SCALE GENOMIC DNA]</scope>
    <source>
        <strain evidence="3">cv. HAL2</strain>
    </source>
</reference>
<dbReference type="AlphaFoldDB" id="A0A2T7CKC6"/>
<dbReference type="Gene3D" id="1.20.1280.50">
    <property type="match status" value="1"/>
</dbReference>
<dbReference type="InterPro" id="IPR036047">
    <property type="entry name" value="F-box-like_dom_sf"/>
</dbReference>
<evidence type="ECO:0000259" key="1">
    <source>
        <dbReference type="SMART" id="SM00256"/>
    </source>
</evidence>
<gene>
    <name evidence="2" type="ORF">GQ55_8G035800</name>
</gene>
<proteinExistence type="predicted"/>
<dbReference type="PANTHER" id="PTHR33110:SF108">
    <property type="entry name" value="OS11G0154200 PROTEIN"/>
    <property type="match status" value="1"/>
</dbReference>
<sequence length="374" mass="41461">MYAHLTPIGVASFPAADRITDWLGKPRSSPWSELPVDLGSLILRLLPCHIDRLRFRSVCRQWRLVERQQRPHLPPALPLIWLGGHAFLSPAGGELRRFRTDDVDVLRRMFPSCHGSFDGWLAPVPAVRRGLQVLPPPSRSTGPAPLHGRLVRRTAVHRGKLYALNNEDGLFVHEVSAAAAAAVPKASRVVEHAITPQPPAVANPRGLLLMRRYLVVSCAGKLLLVKWMVPSRRDPDNSRSAASSSNATDRVVLKVFEADLEKGRWTEVNSLDNGEALFVGGGCSKAVRLTGNDRRFRENCVYVLGHDFFGYCYKAMPSYGSYDLRSGTISEVGLLGAECRLYGLSGVWNGSFHRSKLKIGNGMHTCMILIEQRF</sequence>
<dbReference type="SMART" id="SM00256">
    <property type="entry name" value="FBOX"/>
    <property type="match status" value="1"/>
</dbReference>
<dbReference type="Proteomes" id="UP000244336">
    <property type="component" value="Chromosome 8"/>
</dbReference>
<feature type="domain" description="F-box" evidence="1">
    <location>
        <begin position="34"/>
        <end position="75"/>
    </location>
</feature>
<dbReference type="Pfam" id="PF03478">
    <property type="entry name" value="Beta-prop_KIB1-4"/>
    <property type="match status" value="1"/>
</dbReference>
<dbReference type="OrthoDB" id="690940at2759"/>
<name>A0A2T7CKC6_9POAL</name>
<dbReference type="InterPro" id="IPR001810">
    <property type="entry name" value="F-box_dom"/>
</dbReference>
<keyword evidence="3" id="KW-1185">Reference proteome</keyword>
<evidence type="ECO:0000313" key="3">
    <source>
        <dbReference type="Proteomes" id="UP000244336"/>
    </source>
</evidence>
<protein>
    <recommendedName>
        <fullName evidence="1">F-box domain-containing protein</fullName>
    </recommendedName>
</protein>
<organism evidence="2 3">
    <name type="scientific">Panicum hallii var. hallii</name>
    <dbReference type="NCBI Taxonomy" id="1504633"/>
    <lineage>
        <taxon>Eukaryota</taxon>
        <taxon>Viridiplantae</taxon>
        <taxon>Streptophyta</taxon>
        <taxon>Embryophyta</taxon>
        <taxon>Tracheophyta</taxon>
        <taxon>Spermatophyta</taxon>
        <taxon>Magnoliopsida</taxon>
        <taxon>Liliopsida</taxon>
        <taxon>Poales</taxon>
        <taxon>Poaceae</taxon>
        <taxon>PACMAD clade</taxon>
        <taxon>Panicoideae</taxon>
        <taxon>Panicodae</taxon>
        <taxon>Paniceae</taxon>
        <taxon>Panicinae</taxon>
        <taxon>Panicum</taxon>
        <taxon>Panicum sect. Panicum</taxon>
    </lineage>
</organism>
<dbReference type="EMBL" id="CM009756">
    <property type="protein sequence ID" value="PUZ43791.1"/>
    <property type="molecule type" value="Genomic_DNA"/>
</dbReference>
<dbReference type="Gramene" id="PUZ43791">
    <property type="protein sequence ID" value="PUZ43791"/>
    <property type="gene ID" value="GQ55_8G035800"/>
</dbReference>
<dbReference type="PANTHER" id="PTHR33110">
    <property type="entry name" value="F-BOX/KELCH-REPEAT PROTEIN-RELATED"/>
    <property type="match status" value="1"/>
</dbReference>
<evidence type="ECO:0000313" key="2">
    <source>
        <dbReference type="EMBL" id="PUZ43791.1"/>
    </source>
</evidence>
<dbReference type="SUPFAM" id="SSF81383">
    <property type="entry name" value="F-box domain"/>
    <property type="match status" value="1"/>
</dbReference>
<accession>A0A2T7CKC6</accession>
<dbReference type="InterPro" id="IPR005174">
    <property type="entry name" value="KIB1-4_b-propeller"/>
</dbReference>